<dbReference type="Gene3D" id="3.40.50.150">
    <property type="entry name" value="Vaccinia Virus protein VP39"/>
    <property type="match status" value="1"/>
</dbReference>
<gene>
    <name evidence="2" type="ORF">NEA10_04980</name>
</gene>
<name>A0ABY5AT82_9CYAN</name>
<dbReference type="GO" id="GO:0008168">
    <property type="term" value="F:methyltransferase activity"/>
    <property type="evidence" value="ECO:0007669"/>
    <property type="project" value="UniProtKB-KW"/>
</dbReference>
<sequence>MTSTSTHKPAWAGDDWLSRLVNQLIATPLLYRLMKQQARRVLIKTAEKNGVPWRDRVAELDTEELRASLTRITNPNLTYPDYYQVPFHAYDAGNLCWLAALEAEPATQSMALRVWKGESLTPDVAQQRLRYSFLEAIAPHLPETVQNVLDVGCSIGISTEFLHQYLQTRQSQPIETIGLDLSPQMLAVAQQRDAKEQIHQWVHGNAEATDFPDNHFDVISLQFVLHELPRHATTAIFREMRRILRPGGLLAIVDNNPKSEVIQNLPPALFILMKSTEPWSDDYYTFNVEDALNQVGLQHIETIPTDPRHRTLIARCPD</sequence>
<dbReference type="PANTHER" id="PTHR42912">
    <property type="entry name" value="METHYLTRANSFERASE"/>
    <property type="match status" value="1"/>
</dbReference>
<evidence type="ECO:0000259" key="1">
    <source>
        <dbReference type="Pfam" id="PF08241"/>
    </source>
</evidence>
<reference evidence="2" key="1">
    <citation type="submission" date="2022-06" db="EMBL/GenBank/DDBJ databases">
        <title>Genome sequence of Phormidium yuhuli AB48 isolated from an industrial photobioreactor environment.</title>
        <authorList>
            <person name="Qiu Y."/>
            <person name="Noonan A.J.C."/>
            <person name="Dofher K."/>
            <person name="Koch M."/>
            <person name="Kieft B."/>
            <person name="Lin X."/>
            <person name="Ziels R.M."/>
            <person name="Hallam S.J."/>
        </authorList>
    </citation>
    <scope>NUCLEOTIDE SEQUENCE</scope>
    <source>
        <strain evidence="2">AB48</strain>
    </source>
</reference>
<protein>
    <submittedName>
        <fullName evidence="2">Methyltransferase domain-containing protein</fullName>
    </submittedName>
</protein>
<keyword evidence="2" id="KW-0808">Transferase</keyword>
<dbReference type="SUPFAM" id="SSF53335">
    <property type="entry name" value="S-adenosyl-L-methionine-dependent methyltransferases"/>
    <property type="match status" value="1"/>
</dbReference>
<dbReference type="Pfam" id="PF08241">
    <property type="entry name" value="Methyltransf_11"/>
    <property type="match status" value="1"/>
</dbReference>
<dbReference type="EMBL" id="CP098611">
    <property type="protein sequence ID" value="USR92080.1"/>
    <property type="molecule type" value="Genomic_DNA"/>
</dbReference>
<evidence type="ECO:0000313" key="2">
    <source>
        <dbReference type="EMBL" id="USR92080.1"/>
    </source>
</evidence>
<keyword evidence="2" id="KW-0489">Methyltransferase</keyword>
<dbReference type="InterPro" id="IPR029063">
    <property type="entry name" value="SAM-dependent_MTases_sf"/>
</dbReference>
<accession>A0ABY5AT82</accession>
<dbReference type="InterPro" id="IPR013216">
    <property type="entry name" value="Methyltransf_11"/>
</dbReference>
<dbReference type="CDD" id="cd02440">
    <property type="entry name" value="AdoMet_MTases"/>
    <property type="match status" value="1"/>
</dbReference>
<dbReference type="InterPro" id="IPR050508">
    <property type="entry name" value="Methyltransf_Superfamily"/>
</dbReference>
<proteinExistence type="predicted"/>
<evidence type="ECO:0000313" key="3">
    <source>
        <dbReference type="Proteomes" id="UP001056708"/>
    </source>
</evidence>
<dbReference type="Proteomes" id="UP001056708">
    <property type="component" value="Chromosome"/>
</dbReference>
<feature type="domain" description="Methyltransferase type 11" evidence="1">
    <location>
        <begin position="149"/>
        <end position="252"/>
    </location>
</feature>
<organism evidence="2 3">
    <name type="scientific">Phormidium yuhuli AB48</name>
    <dbReference type="NCBI Taxonomy" id="2940671"/>
    <lineage>
        <taxon>Bacteria</taxon>
        <taxon>Bacillati</taxon>
        <taxon>Cyanobacteriota</taxon>
        <taxon>Cyanophyceae</taxon>
        <taxon>Oscillatoriophycideae</taxon>
        <taxon>Oscillatoriales</taxon>
        <taxon>Oscillatoriaceae</taxon>
        <taxon>Phormidium</taxon>
        <taxon>Phormidium yuhuli</taxon>
    </lineage>
</organism>
<dbReference type="RefSeq" id="WP_252664157.1">
    <property type="nucleotide sequence ID" value="NZ_CP098611.1"/>
</dbReference>
<dbReference type="GO" id="GO:0032259">
    <property type="term" value="P:methylation"/>
    <property type="evidence" value="ECO:0007669"/>
    <property type="project" value="UniProtKB-KW"/>
</dbReference>
<dbReference type="PANTHER" id="PTHR42912:SF80">
    <property type="entry name" value="METHYLTRANSFERASE DOMAIN-CONTAINING PROTEIN"/>
    <property type="match status" value="1"/>
</dbReference>
<keyword evidence="3" id="KW-1185">Reference proteome</keyword>